<comment type="catalytic activity">
    <reaction evidence="26">
        <text>13,14-dihydro-15-oxo-PGF2alpha + NADP(+) = 15-oxoprostaglandin F2alpha + NADPH + H(+)</text>
        <dbReference type="Rhea" id="RHEA:50588"/>
        <dbReference type="ChEBI" id="CHEBI:15378"/>
        <dbReference type="ChEBI" id="CHEBI:57783"/>
        <dbReference type="ChEBI" id="CHEBI:58349"/>
        <dbReference type="ChEBI" id="CHEBI:133374"/>
        <dbReference type="ChEBI" id="CHEBI:133409"/>
    </reaction>
    <physiologicalReaction direction="right-to-left" evidence="26">
        <dbReference type="Rhea" id="RHEA:50590"/>
    </physiologicalReaction>
</comment>
<evidence type="ECO:0000256" key="12">
    <source>
        <dbReference type="ARBA" id="ARBA00023002"/>
    </source>
</evidence>
<dbReference type="PANTHER" id="PTHR43205">
    <property type="entry name" value="PROSTAGLANDIN REDUCTASE"/>
    <property type="match status" value="1"/>
</dbReference>
<evidence type="ECO:0000256" key="21">
    <source>
        <dbReference type="ARBA" id="ARBA00047742"/>
    </source>
</evidence>
<evidence type="ECO:0000256" key="13">
    <source>
        <dbReference type="ARBA" id="ARBA00023098"/>
    </source>
</evidence>
<evidence type="ECO:0000256" key="25">
    <source>
        <dbReference type="ARBA" id="ARBA00048066"/>
    </source>
</evidence>
<dbReference type="SUPFAM" id="SSF50129">
    <property type="entry name" value="GroES-like"/>
    <property type="match status" value="2"/>
</dbReference>
<comment type="catalytic activity">
    <reaction evidence="21">
        <text>pentan-2-one + NADP(+) = (E)-pent-3-en-2-one + NADPH + H(+)</text>
        <dbReference type="Rhea" id="RHEA:50788"/>
        <dbReference type="ChEBI" id="CHEBI:15378"/>
        <dbReference type="ChEBI" id="CHEBI:16472"/>
        <dbReference type="ChEBI" id="CHEBI:57783"/>
        <dbReference type="ChEBI" id="CHEBI:58349"/>
        <dbReference type="ChEBI" id="CHEBI:145276"/>
    </reaction>
    <physiologicalReaction direction="right-to-left" evidence="21">
        <dbReference type="Rhea" id="RHEA:50790"/>
    </physiologicalReaction>
</comment>
<evidence type="ECO:0000256" key="11">
    <source>
        <dbReference type="ARBA" id="ARBA00022990"/>
    </source>
</evidence>
<evidence type="ECO:0000256" key="31">
    <source>
        <dbReference type="ARBA" id="ARBA00049070"/>
    </source>
</evidence>
<keyword evidence="11" id="KW-0007">Acetylation</keyword>
<keyword evidence="36" id="KW-1185">Reference proteome</keyword>
<dbReference type="EC" id="1.3.1.74" evidence="5"/>
<dbReference type="Proteomes" id="UP000695000">
    <property type="component" value="Unplaced"/>
</dbReference>
<comment type="catalytic activity">
    <reaction evidence="28">
        <text>20-hydroxy-leukotriene B4 + NADP(+) = 12-oxo-20-hydroxy-leukotriene B4 + NADPH + H(+)</text>
        <dbReference type="Rhea" id="RHEA:51208"/>
        <dbReference type="ChEBI" id="CHEBI:15378"/>
        <dbReference type="ChEBI" id="CHEBI:57460"/>
        <dbReference type="ChEBI" id="CHEBI:57783"/>
        <dbReference type="ChEBI" id="CHEBI:58349"/>
        <dbReference type="ChEBI" id="CHEBI:133346"/>
    </reaction>
    <physiologicalReaction direction="left-to-right" evidence="28">
        <dbReference type="Rhea" id="RHEA:51209"/>
    </physiologicalReaction>
</comment>
<evidence type="ECO:0000256" key="29">
    <source>
        <dbReference type="ARBA" id="ARBA00048953"/>
    </source>
</evidence>
<evidence type="ECO:0000313" key="38">
    <source>
        <dbReference type="RefSeq" id="XP_017778221.1"/>
    </source>
</evidence>
<evidence type="ECO:0000313" key="37">
    <source>
        <dbReference type="RefSeq" id="XP_017778213.1"/>
    </source>
</evidence>
<dbReference type="GeneID" id="108563902"/>
<comment type="subunit">
    <text evidence="3">Monomer or homodimer.</text>
</comment>
<evidence type="ECO:0000256" key="26">
    <source>
        <dbReference type="ARBA" id="ARBA00048290"/>
    </source>
</evidence>
<evidence type="ECO:0000256" key="8">
    <source>
        <dbReference type="ARBA" id="ARBA00022553"/>
    </source>
</evidence>
<evidence type="ECO:0000313" key="36">
    <source>
        <dbReference type="Proteomes" id="UP000695000"/>
    </source>
</evidence>
<dbReference type="RefSeq" id="XP_017778230.1">
    <property type="nucleotide sequence ID" value="XM_017922741.1"/>
</dbReference>
<comment type="similarity">
    <text evidence="2">Belongs to the NADP-dependent oxidoreductase L4BD family.</text>
</comment>
<evidence type="ECO:0000256" key="33">
    <source>
        <dbReference type="ARBA" id="ARBA00049368"/>
    </source>
</evidence>
<keyword evidence="10" id="KW-0521">NADP</keyword>
<comment type="catalytic activity">
    <reaction evidence="30">
        <text>(5S,12S)-dihydroxy-(6E,10E,12E,14Z)-eicosatetraenoate + NADP(+) = 12-oxo-(5S)-hydroxy-(6E,8E,10E,14Z)-eicosatetraenoate + NADPH + H(+)</text>
        <dbReference type="Rhea" id="RHEA:51212"/>
        <dbReference type="ChEBI" id="CHEBI:15378"/>
        <dbReference type="ChEBI" id="CHEBI:57783"/>
        <dbReference type="ChEBI" id="CHEBI:58349"/>
        <dbReference type="ChEBI" id="CHEBI:133974"/>
        <dbReference type="ChEBI" id="CHEBI:133975"/>
    </reaction>
    <physiologicalReaction direction="left-to-right" evidence="30">
        <dbReference type="Rhea" id="RHEA:51213"/>
    </physiologicalReaction>
</comment>
<dbReference type="RefSeq" id="XP_017778213.1">
    <property type="nucleotide sequence ID" value="XM_017922724.1"/>
</dbReference>
<gene>
    <name evidence="37 38 39 40 41" type="primary">LOC108563902</name>
</gene>
<dbReference type="RefSeq" id="XP_017778249.1">
    <property type="nucleotide sequence ID" value="XM_017922760.1"/>
</dbReference>
<evidence type="ECO:0000256" key="2">
    <source>
        <dbReference type="ARBA" id="ARBA00010460"/>
    </source>
</evidence>
<comment type="catalytic activity">
    <reaction evidence="29">
        <text>6-trans-leukotriene B4 + NADP(+) = 12-oxo-(5S)-hydroxy-(6E,8E,10E,14Z)-eicosatetraenoate + NADPH + H(+)</text>
        <dbReference type="Rhea" id="RHEA:51204"/>
        <dbReference type="ChEBI" id="CHEBI:15378"/>
        <dbReference type="ChEBI" id="CHEBI:57783"/>
        <dbReference type="ChEBI" id="CHEBI:58349"/>
        <dbReference type="ChEBI" id="CHEBI:90723"/>
        <dbReference type="ChEBI" id="CHEBI:133974"/>
    </reaction>
    <physiologicalReaction direction="left-to-right" evidence="29">
        <dbReference type="Rhea" id="RHEA:51205"/>
    </physiologicalReaction>
</comment>
<comment type="catalytic activity">
    <reaction evidence="22">
        <text>leukotriene B4 + NADP(+) = 12-oxo-leukotriene B4 + NADPH + H(+)</text>
        <dbReference type="Rhea" id="RHEA:50608"/>
        <dbReference type="ChEBI" id="CHEBI:15378"/>
        <dbReference type="ChEBI" id="CHEBI:57461"/>
        <dbReference type="ChEBI" id="CHEBI:57783"/>
        <dbReference type="ChEBI" id="CHEBI:58349"/>
        <dbReference type="ChEBI" id="CHEBI:133309"/>
    </reaction>
    <physiologicalReaction direction="left-to-right" evidence="22">
        <dbReference type="Rhea" id="RHEA:50609"/>
    </physiologicalReaction>
</comment>
<evidence type="ECO:0000256" key="16">
    <source>
        <dbReference type="ARBA" id="ARBA00032255"/>
    </source>
</evidence>
<evidence type="ECO:0000313" key="41">
    <source>
        <dbReference type="RefSeq" id="XP_017778249.1"/>
    </source>
</evidence>
<dbReference type="RefSeq" id="XP_017778221.1">
    <property type="nucleotide sequence ID" value="XM_017922732.1"/>
</dbReference>
<evidence type="ECO:0000313" key="40">
    <source>
        <dbReference type="RefSeq" id="XP_017778239.1"/>
    </source>
</evidence>
<keyword evidence="8" id="KW-0597">Phosphoprotein</keyword>
<comment type="catalytic activity">
    <reaction evidence="32">
        <text>an n-alkanal + NADP(+) = an alk-2-enal + NADPH + H(+)</text>
        <dbReference type="Rhea" id="RHEA:13737"/>
        <dbReference type="ChEBI" id="CHEBI:12834"/>
        <dbReference type="ChEBI" id="CHEBI:13757"/>
        <dbReference type="ChEBI" id="CHEBI:15378"/>
        <dbReference type="ChEBI" id="CHEBI:57783"/>
        <dbReference type="ChEBI" id="CHEBI:58349"/>
        <dbReference type="EC" id="1.3.1.74"/>
    </reaction>
    <physiologicalReaction direction="right-to-left" evidence="32">
        <dbReference type="Rhea" id="RHEA:13739"/>
    </physiologicalReaction>
</comment>
<comment type="catalytic activity">
    <reaction evidence="23">
        <text>13,14-dihydro-15-oxo-prostaglandin F1alpha + NADP(+) = 15-oxoprostaglandin F1alpha + NADPH + H(+)</text>
        <dbReference type="Rhea" id="RHEA:50592"/>
        <dbReference type="ChEBI" id="CHEBI:15378"/>
        <dbReference type="ChEBI" id="CHEBI:57783"/>
        <dbReference type="ChEBI" id="CHEBI:58349"/>
        <dbReference type="ChEBI" id="CHEBI:79072"/>
        <dbReference type="ChEBI" id="CHEBI:133411"/>
    </reaction>
    <physiologicalReaction direction="right-to-left" evidence="23">
        <dbReference type="Rhea" id="RHEA:50594"/>
    </physiologicalReaction>
</comment>
<sequence length="337" mass="37146">MVKAKSFIYAKHFKDMPQASNFDLIEEELPEIKDEEFLCEAVFLSIDPYMRAYASMLPVGITMIGSQVAKVIDSKNLQYPVGSYVLGSFGWRSHTIWGPNNKKKSSLEQTPYIVPDLIHHPISLYLGILGMTGNTALFGFLDVCKPMAGETVVITGAAGAVGSHVGQIAKIKGCRVIGISGTDEKGEWLKSIGFDDYINYKTVTNFSVKLKELAPNGIDCYFDNVGGELTSLIMQQMNKFGRISVCGSISAYNNDYNSLPKATILQPSIVANQLTMSGIHATNYYDRWMSGIKQNKMWLEEGKLIYKEHVVDGFENMPNALIGILNGVNTGKVVVKV</sequence>
<dbReference type="Pfam" id="PF16884">
    <property type="entry name" value="ADH_N_2"/>
    <property type="match status" value="1"/>
</dbReference>
<evidence type="ECO:0000256" key="27">
    <source>
        <dbReference type="ARBA" id="ARBA00048387"/>
    </source>
</evidence>
<feature type="domain" description="Alcohol dehydrogenase-like C-terminal" evidence="34">
    <location>
        <begin position="160"/>
        <end position="283"/>
    </location>
</feature>
<keyword evidence="14" id="KW-0379">Hydroxylation</keyword>
<comment type="catalytic activity">
    <reaction evidence="27">
        <text>4-hydroxynonanal + NADP(+) = (E)-4-hydroxynon-2-enal + NADPH + H(+)</text>
        <dbReference type="Rhea" id="RHEA:64736"/>
        <dbReference type="ChEBI" id="CHEBI:15378"/>
        <dbReference type="ChEBI" id="CHEBI:57783"/>
        <dbReference type="ChEBI" id="CHEBI:58349"/>
        <dbReference type="ChEBI" id="CHEBI:58968"/>
        <dbReference type="ChEBI" id="CHEBI:156112"/>
    </reaction>
    <physiologicalReaction direction="right-to-left" evidence="27">
        <dbReference type="Rhea" id="RHEA:64738"/>
    </physiologicalReaction>
</comment>
<dbReference type="InterPro" id="IPR014190">
    <property type="entry name" value="PTGR1"/>
</dbReference>
<evidence type="ECO:0000256" key="32">
    <source>
        <dbReference type="ARBA" id="ARBA00049179"/>
    </source>
</evidence>
<organism evidence="36 38">
    <name type="scientific">Nicrophorus vespilloides</name>
    <name type="common">Boreal carrion beetle</name>
    <dbReference type="NCBI Taxonomy" id="110193"/>
    <lineage>
        <taxon>Eukaryota</taxon>
        <taxon>Metazoa</taxon>
        <taxon>Ecdysozoa</taxon>
        <taxon>Arthropoda</taxon>
        <taxon>Hexapoda</taxon>
        <taxon>Insecta</taxon>
        <taxon>Pterygota</taxon>
        <taxon>Neoptera</taxon>
        <taxon>Endopterygota</taxon>
        <taxon>Coleoptera</taxon>
        <taxon>Polyphaga</taxon>
        <taxon>Staphyliniformia</taxon>
        <taxon>Silphidae</taxon>
        <taxon>Nicrophorinae</taxon>
        <taxon>Nicrophorus</taxon>
    </lineage>
</organism>
<dbReference type="Pfam" id="PF00107">
    <property type="entry name" value="ADH_zinc_N"/>
    <property type="match status" value="1"/>
</dbReference>
<comment type="catalytic activity">
    <reaction evidence="33">
        <text>hexanal + NADP(+) = (E)-hex-2-enal + NADPH + H(+)</text>
        <dbReference type="Rhea" id="RHEA:50776"/>
        <dbReference type="ChEBI" id="CHEBI:15378"/>
        <dbReference type="ChEBI" id="CHEBI:28913"/>
        <dbReference type="ChEBI" id="CHEBI:57783"/>
        <dbReference type="ChEBI" id="CHEBI:58349"/>
        <dbReference type="ChEBI" id="CHEBI:88528"/>
    </reaction>
    <physiologicalReaction direction="right-to-left" evidence="33">
        <dbReference type="Rhea" id="RHEA:50778"/>
    </physiologicalReaction>
</comment>
<evidence type="ECO:0000256" key="28">
    <source>
        <dbReference type="ARBA" id="ARBA00048591"/>
    </source>
</evidence>
<dbReference type="CDD" id="cd08294">
    <property type="entry name" value="leukotriene_B4_DH_like"/>
    <property type="match status" value="1"/>
</dbReference>
<feature type="domain" description="Oxidoreductase N-terminal" evidence="35">
    <location>
        <begin position="5"/>
        <end position="97"/>
    </location>
</feature>
<dbReference type="InterPro" id="IPR011032">
    <property type="entry name" value="GroES-like_sf"/>
</dbReference>
<comment type="catalytic activity">
    <reaction evidence="19">
        <text>octanal + NADP(+) = (2E)-octenal + NADPH + H(+)</text>
        <dbReference type="Rhea" id="RHEA:50780"/>
        <dbReference type="ChEBI" id="CHEBI:15378"/>
        <dbReference type="ChEBI" id="CHEBI:17935"/>
        <dbReference type="ChEBI" id="CHEBI:57783"/>
        <dbReference type="ChEBI" id="CHEBI:58349"/>
        <dbReference type="ChEBI" id="CHEBI:61748"/>
    </reaction>
    <physiologicalReaction direction="right-to-left" evidence="19">
        <dbReference type="Rhea" id="RHEA:50782"/>
    </physiologicalReaction>
</comment>
<evidence type="ECO:0000256" key="19">
    <source>
        <dbReference type="ARBA" id="ARBA00047461"/>
    </source>
</evidence>
<evidence type="ECO:0000256" key="6">
    <source>
        <dbReference type="ARBA" id="ARBA00020651"/>
    </source>
</evidence>
<comment type="catalytic activity">
    <reaction evidence="31">
        <text>13,14-dihydro-15-oxo-prostaglandin E1 + NADP(+) = 15-oxoprostaglandin E1 + NADPH + H(+)</text>
        <dbReference type="Rhea" id="RHEA:50584"/>
        <dbReference type="ChEBI" id="CHEBI:15378"/>
        <dbReference type="ChEBI" id="CHEBI:57401"/>
        <dbReference type="ChEBI" id="CHEBI:57783"/>
        <dbReference type="ChEBI" id="CHEBI:58349"/>
        <dbReference type="ChEBI" id="CHEBI:133408"/>
    </reaction>
    <physiologicalReaction direction="right-to-left" evidence="31">
        <dbReference type="Rhea" id="RHEA:50586"/>
    </physiologicalReaction>
</comment>
<dbReference type="Gene3D" id="3.40.50.720">
    <property type="entry name" value="NAD(P)-binding Rossmann-like Domain"/>
    <property type="match status" value="1"/>
</dbReference>
<comment type="catalytic activity">
    <reaction evidence="20">
        <text>decanal + NADP(+) = (2E)-decenal + NADPH + H(+)</text>
        <dbReference type="Rhea" id="RHEA:50612"/>
        <dbReference type="ChEBI" id="CHEBI:15378"/>
        <dbReference type="ChEBI" id="CHEBI:31457"/>
        <dbReference type="ChEBI" id="CHEBI:57783"/>
        <dbReference type="ChEBI" id="CHEBI:58349"/>
        <dbReference type="ChEBI" id="CHEBI:133455"/>
    </reaction>
    <physiologicalReaction direction="right-to-left" evidence="20">
        <dbReference type="Rhea" id="RHEA:50614"/>
    </physiologicalReaction>
</comment>
<evidence type="ECO:0000256" key="14">
    <source>
        <dbReference type="ARBA" id="ARBA00023278"/>
    </source>
</evidence>
<evidence type="ECO:0000256" key="1">
    <source>
        <dbReference type="ARBA" id="ARBA00004496"/>
    </source>
</evidence>
<keyword evidence="9" id="KW-0276">Fatty acid metabolism</keyword>
<evidence type="ECO:0000256" key="24">
    <source>
        <dbReference type="ARBA" id="ARBA00047903"/>
    </source>
</evidence>
<comment type="catalytic activity">
    <reaction evidence="25">
        <text>nonan-2-one + NADP(+) = (3E)-nonen-2-one + NADPH + H(+)</text>
        <dbReference type="Rhea" id="RHEA:50616"/>
        <dbReference type="ChEBI" id="CHEBI:15378"/>
        <dbReference type="ChEBI" id="CHEBI:57783"/>
        <dbReference type="ChEBI" id="CHEBI:58349"/>
        <dbReference type="ChEBI" id="CHEBI:77927"/>
        <dbReference type="ChEBI" id="CHEBI:133457"/>
    </reaction>
    <physiologicalReaction direction="right-to-left" evidence="25">
        <dbReference type="Rhea" id="RHEA:50618"/>
    </physiologicalReaction>
</comment>
<evidence type="ECO:0000256" key="22">
    <source>
        <dbReference type="ARBA" id="ARBA00047871"/>
    </source>
</evidence>
<comment type="catalytic activity">
    <reaction evidence="24">
        <text>dodecanal + NADP(+) = (2E)-dodecenal + NADPH + H(+)</text>
        <dbReference type="Rhea" id="RHEA:50784"/>
        <dbReference type="ChEBI" id="CHEBI:15378"/>
        <dbReference type="ChEBI" id="CHEBI:27836"/>
        <dbReference type="ChEBI" id="CHEBI:57783"/>
        <dbReference type="ChEBI" id="CHEBI:58349"/>
        <dbReference type="ChEBI" id="CHEBI:133741"/>
    </reaction>
    <physiologicalReaction direction="right-to-left" evidence="24">
        <dbReference type="Rhea" id="RHEA:50786"/>
    </physiologicalReaction>
</comment>
<dbReference type="Gene3D" id="3.90.180.10">
    <property type="entry name" value="Medium-chain alcohol dehydrogenases, catalytic domain"/>
    <property type="match status" value="1"/>
</dbReference>
<evidence type="ECO:0000259" key="35">
    <source>
        <dbReference type="Pfam" id="PF16884"/>
    </source>
</evidence>
<evidence type="ECO:0000256" key="10">
    <source>
        <dbReference type="ARBA" id="ARBA00022857"/>
    </source>
</evidence>
<evidence type="ECO:0000256" key="3">
    <source>
        <dbReference type="ARBA" id="ARBA00011852"/>
    </source>
</evidence>
<evidence type="ECO:0000256" key="20">
    <source>
        <dbReference type="ARBA" id="ARBA00047617"/>
    </source>
</evidence>
<dbReference type="InterPro" id="IPR036291">
    <property type="entry name" value="NAD(P)-bd_dom_sf"/>
</dbReference>
<evidence type="ECO:0000313" key="39">
    <source>
        <dbReference type="RefSeq" id="XP_017778230.1"/>
    </source>
</evidence>
<evidence type="ECO:0000256" key="5">
    <source>
        <dbReference type="ARBA" id="ARBA00012410"/>
    </source>
</evidence>
<evidence type="ECO:0000256" key="7">
    <source>
        <dbReference type="ARBA" id="ARBA00022501"/>
    </source>
</evidence>
<accession>A0ABM1MUH1</accession>
<evidence type="ECO:0000256" key="15">
    <source>
        <dbReference type="ARBA" id="ARBA00031851"/>
    </source>
</evidence>
<reference evidence="37 38" key="1">
    <citation type="submission" date="2025-05" db="UniProtKB">
        <authorList>
            <consortium name="RefSeq"/>
        </authorList>
    </citation>
    <scope>IDENTIFICATION</scope>
    <source>
        <tissue evidence="37 38">Whole Larva</tissue>
    </source>
</reference>
<evidence type="ECO:0000259" key="34">
    <source>
        <dbReference type="Pfam" id="PF00107"/>
    </source>
</evidence>
<comment type="subcellular location">
    <subcellularLocation>
        <location evidence="1">Cytoplasm</location>
    </subcellularLocation>
</comment>
<keyword evidence="12" id="KW-0560">Oxidoreductase</keyword>
<evidence type="ECO:0000256" key="9">
    <source>
        <dbReference type="ARBA" id="ARBA00022832"/>
    </source>
</evidence>
<proteinExistence type="inferred from homology"/>
<evidence type="ECO:0000256" key="18">
    <source>
        <dbReference type="ARBA" id="ARBA00033119"/>
    </source>
</evidence>
<evidence type="ECO:0000256" key="23">
    <source>
        <dbReference type="ARBA" id="ARBA00047878"/>
    </source>
</evidence>
<dbReference type="SUPFAM" id="SSF51735">
    <property type="entry name" value="NAD(P)-binding Rossmann-fold domains"/>
    <property type="match status" value="1"/>
</dbReference>
<dbReference type="RefSeq" id="XP_017778239.1">
    <property type="nucleotide sequence ID" value="XM_017922750.1"/>
</dbReference>
<dbReference type="InterPro" id="IPR013149">
    <property type="entry name" value="ADH-like_C"/>
</dbReference>
<dbReference type="PANTHER" id="PTHR43205:SF7">
    <property type="entry name" value="PROSTAGLANDIN REDUCTASE 1"/>
    <property type="match status" value="1"/>
</dbReference>
<dbReference type="EC" id="1.3.1.48" evidence="4"/>
<dbReference type="InterPro" id="IPR045010">
    <property type="entry name" value="MDR_fam"/>
</dbReference>
<keyword evidence="7" id="KW-0644">Prostaglandin metabolism</keyword>
<keyword evidence="13" id="KW-0443">Lipid metabolism</keyword>
<dbReference type="InterPro" id="IPR041694">
    <property type="entry name" value="ADH_N_2"/>
</dbReference>
<name>A0ABM1MUH1_NICVS</name>
<protein>
    <recommendedName>
        <fullName evidence="6">Prostaglandin reductase 1</fullName>
        <ecNumber evidence="4">1.3.1.48</ecNumber>
        <ecNumber evidence="5">1.3.1.74</ecNumber>
    </recommendedName>
    <alternativeName>
        <fullName evidence="18">15-oxoprostaglandin 13-reductase</fullName>
    </alternativeName>
    <alternativeName>
        <fullName evidence="16">Dithiolethione-inducible gene 1 protein</fullName>
    </alternativeName>
    <alternativeName>
        <fullName evidence="15">Leukotriene B4 12-hydroxydehydrogenase</fullName>
    </alternativeName>
    <alternativeName>
        <fullName evidence="17">NAD(P)H-dependent alkenal/one oxidoreductase</fullName>
    </alternativeName>
</protein>
<evidence type="ECO:0000256" key="4">
    <source>
        <dbReference type="ARBA" id="ARBA00011981"/>
    </source>
</evidence>
<evidence type="ECO:0000256" key="30">
    <source>
        <dbReference type="ARBA" id="ARBA00049068"/>
    </source>
</evidence>
<evidence type="ECO:0000256" key="17">
    <source>
        <dbReference type="ARBA" id="ARBA00032297"/>
    </source>
</evidence>